<dbReference type="FunFam" id="3.40.50.1820:FF:000100">
    <property type="entry name" value="Carboxylic ester hydrolase"/>
    <property type="match status" value="1"/>
</dbReference>
<dbReference type="KEGG" id="gsh:117367925"/>
<dbReference type="CTD" id="1056"/>
<evidence type="ECO:0000256" key="14">
    <source>
        <dbReference type="ARBA" id="ARBA00047368"/>
    </source>
</evidence>
<comment type="catalytic activity">
    <reaction evidence="18">
        <text>1,2,3-tri-(9Z-octadecenoyl)-glycerol + H2O = di-(9Z)-octadecenoylglycerol + (9Z)-octadecenoate + H(+)</text>
        <dbReference type="Rhea" id="RHEA:38575"/>
        <dbReference type="ChEBI" id="CHEBI:15377"/>
        <dbReference type="ChEBI" id="CHEBI:15378"/>
        <dbReference type="ChEBI" id="CHEBI:30823"/>
        <dbReference type="ChEBI" id="CHEBI:53753"/>
        <dbReference type="ChEBI" id="CHEBI:75945"/>
    </reaction>
    <physiologicalReaction direction="left-to-right" evidence="18">
        <dbReference type="Rhea" id="RHEA:38576"/>
    </physiologicalReaction>
</comment>
<dbReference type="EC" id="3.1.1.-" evidence="31"/>
<dbReference type="GO" id="GO:0008126">
    <property type="term" value="F:acetylesterase activity"/>
    <property type="evidence" value="ECO:0007669"/>
    <property type="project" value="UniProtKB-EC"/>
</dbReference>
<evidence type="ECO:0000256" key="23">
    <source>
        <dbReference type="ARBA" id="ARBA00049290"/>
    </source>
</evidence>
<dbReference type="InterPro" id="IPR029058">
    <property type="entry name" value="AB_hydrolase_fold"/>
</dbReference>
<evidence type="ECO:0000256" key="30">
    <source>
        <dbReference type="ARBA" id="ARBA00064516"/>
    </source>
</evidence>
<feature type="chain" id="PRO_5028501681" description="Carboxylic ester hydrolase" evidence="31">
    <location>
        <begin position="21"/>
        <end position="567"/>
    </location>
</feature>
<evidence type="ECO:0000256" key="29">
    <source>
        <dbReference type="ARBA" id="ARBA00053019"/>
    </source>
</evidence>
<evidence type="ECO:0000256" key="10">
    <source>
        <dbReference type="ARBA" id="ARBA00023157"/>
    </source>
</evidence>
<evidence type="ECO:0000256" key="15">
    <source>
        <dbReference type="ARBA" id="ARBA00047427"/>
    </source>
</evidence>
<dbReference type="GO" id="GO:0004771">
    <property type="term" value="F:sterol ester esterase activity"/>
    <property type="evidence" value="ECO:0007669"/>
    <property type="project" value="UniProtKB-EC"/>
</dbReference>
<reference evidence="34" key="1">
    <citation type="submission" date="2025-08" db="UniProtKB">
        <authorList>
            <consortium name="RefSeq"/>
        </authorList>
    </citation>
    <scope>IDENTIFICATION</scope>
</reference>
<evidence type="ECO:0000256" key="18">
    <source>
        <dbReference type="ARBA" id="ARBA00048386"/>
    </source>
</evidence>
<comment type="catalytic activity">
    <reaction evidence="12">
        <text>a triacylglycerol + H2O = a diacylglycerol + a fatty acid + H(+)</text>
        <dbReference type="Rhea" id="RHEA:12044"/>
        <dbReference type="ChEBI" id="CHEBI:15377"/>
        <dbReference type="ChEBI" id="CHEBI:15378"/>
        <dbReference type="ChEBI" id="CHEBI:17855"/>
        <dbReference type="ChEBI" id="CHEBI:18035"/>
        <dbReference type="ChEBI" id="CHEBI:28868"/>
        <dbReference type="EC" id="3.1.1.3"/>
    </reaction>
    <physiologicalReaction direction="left-to-right" evidence="12">
        <dbReference type="Rhea" id="RHEA:12045"/>
    </physiologicalReaction>
</comment>
<dbReference type="GO" id="GO:0016042">
    <property type="term" value="P:lipid catabolic process"/>
    <property type="evidence" value="ECO:0007669"/>
    <property type="project" value="UniProtKB-KW"/>
</dbReference>
<protein>
    <recommendedName>
        <fullName evidence="31">Carboxylic ester hydrolase</fullName>
        <ecNumber evidence="31">3.1.1.-</ecNumber>
    </recommendedName>
</protein>
<dbReference type="InParanoid" id="A0A6P8SDX7"/>
<evidence type="ECO:0000256" key="22">
    <source>
        <dbReference type="ARBA" id="ARBA00049221"/>
    </source>
</evidence>
<comment type="subunit">
    <text evidence="30">Interacts with CLC.</text>
</comment>
<evidence type="ECO:0000256" key="8">
    <source>
        <dbReference type="ARBA" id="ARBA00022963"/>
    </source>
</evidence>
<evidence type="ECO:0000256" key="12">
    <source>
        <dbReference type="ARBA" id="ARBA00023369"/>
    </source>
</evidence>
<evidence type="ECO:0000256" key="21">
    <source>
        <dbReference type="ARBA" id="ARBA00048800"/>
    </source>
</evidence>
<comment type="catalytic activity">
    <reaction evidence="21">
        <text>9-(9Z-octadecenoyloxy)-octadecanoate + H2O = 9-hydroxy-octadecanoate + (9Z)-octadecenoate + H(+)</text>
        <dbReference type="Rhea" id="RHEA:52048"/>
        <dbReference type="ChEBI" id="CHEBI:15377"/>
        <dbReference type="ChEBI" id="CHEBI:15378"/>
        <dbReference type="ChEBI" id="CHEBI:30823"/>
        <dbReference type="ChEBI" id="CHEBI:136282"/>
        <dbReference type="ChEBI" id="CHEBI:136286"/>
    </reaction>
    <physiologicalReaction direction="left-to-right" evidence="21">
        <dbReference type="Rhea" id="RHEA:52049"/>
    </physiologicalReaction>
</comment>
<dbReference type="InterPro" id="IPR019826">
    <property type="entry name" value="Carboxylesterase_B_AS"/>
</dbReference>
<comment type="catalytic activity">
    <reaction evidence="22">
        <text>9-octadecanoyloxy-octadecanoate + H2O = 9-hydroxy-octadecanoate + octadecanoate + H(+)</text>
        <dbReference type="Rhea" id="RHEA:52096"/>
        <dbReference type="ChEBI" id="CHEBI:15377"/>
        <dbReference type="ChEBI" id="CHEBI:15378"/>
        <dbReference type="ChEBI" id="CHEBI:25629"/>
        <dbReference type="ChEBI" id="CHEBI:136286"/>
        <dbReference type="ChEBI" id="CHEBI:136373"/>
    </reaction>
    <physiologicalReaction direction="left-to-right" evidence="22">
        <dbReference type="Rhea" id="RHEA:52097"/>
    </physiologicalReaction>
</comment>
<dbReference type="SUPFAM" id="SSF53474">
    <property type="entry name" value="alpha/beta-Hydrolases"/>
    <property type="match status" value="1"/>
</dbReference>
<keyword evidence="9" id="KW-0443">Lipid metabolism</keyword>
<evidence type="ECO:0000259" key="32">
    <source>
        <dbReference type="Pfam" id="PF00135"/>
    </source>
</evidence>
<comment type="catalytic activity">
    <reaction evidence="24">
        <text>13-(9Z-octadecenoyloxy)-octadecanoate + H2O = 13-hydroxy-octadecanoate + (9Z)-octadecenoate + H(+)</text>
        <dbReference type="Rhea" id="RHEA:52064"/>
        <dbReference type="ChEBI" id="CHEBI:15377"/>
        <dbReference type="ChEBI" id="CHEBI:15378"/>
        <dbReference type="ChEBI" id="CHEBI:30823"/>
        <dbReference type="ChEBI" id="CHEBI:136303"/>
        <dbReference type="ChEBI" id="CHEBI:136304"/>
    </reaction>
    <physiologicalReaction direction="left-to-right" evidence="24">
        <dbReference type="Rhea" id="RHEA:52065"/>
    </physiologicalReaction>
</comment>
<evidence type="ECO:0000313" key="33">
    <source>
        <dbReference type="Proteomes" id="UP000515159"/>
    </source>
</evidence>
<comment type="catalytic activity">
    <reaction evidence="20">
        <text>12-(9Z-octadecenoyloxy)-octadecanoate + H2O = 12-hydroxyoctadecanoate + (9Z)-octadecenoate + H(+)</text>
        <dbReference type="Rhea" id="RHEA:52060"/>
        <dbReference type="ChEBI" id="CHEBI:15377"/>
        <dbReference type="ChEBI" id="CHEBI:15378"/>
        <dbReference type="ChEBI" id="CHEBI:30823"/>
        <dbReference type="ChEBI" id="CHEBI:84201"/>
        <dbReference type="ChEBI" id="CHEBI:136302"/>
    </reaction>
    <physiologicalReaction direction="left-to-right" evidence="20">
        <dbReference type="Rhea" id="RHEA:52061"/>
    </physiologicalReaction>
</comment>
<name>A0A6P8SDX7_GEOSA</name>
<evidence type="ECO:0000256" key="27">
    <source>
        <dbReference type="ARBA" id="ARBA00051791"/>
    </source>
</evidence>
<sequence>MKLWEILCLTVTCFLVTVQATTLGGVYTEGGMVEGINKKLGLFLADYIDIFKGIPFAAPTKVLEKPEKHPGWTGTLKAKEFGPRCMQATLTQTDVRGSLDCLYLNIWVPQSRKEVSTNLPVMIWIYGGAFIWGGGMGANFLNNYLYDGEEIAVRGKVIVVTFNYRLGPLGFLSTGDSNAPGNYGLWDQHMAISWVKRNIVAFGGDPNNITIFGESAGAASVSLQTLSPYNAGKINRAISQSGVAMCPWAIQRDPLFWAKNIAKNVGCPTDDTEALVKCLKITDPRAITLGFQLDLIDLTYPLVHYLSFVPVIDGDFIPDEPVKLFHNSADIDYIAGVNNMDGHVFAGIDMPAINRPLRKISRNDLYKLISGLTIQKGVEGANSTYSIYTQDWPADPDQETMKKTVVDVETDYIFLVPTQLALALHHQNARSGRTYSYVFSHPSRMPVYPSWTGADHADDLQYVFGKPFRTPLGYRPQDRDVAGSMIAYWTNFAKTGDPNKGEMSVPVPWPHYNAANGQYLEITKEITYQSVKKNLRGSYVRFWLQTYHSLANTHSFPLSGPELFPTQ</sequence>
<comment type="catalytic activity">
    <reaction evidence="23">
        <text>1,2,3-trioctanoylglycerol + H2O = dioctanoylglycerol + octanoate + H(+)</text>
        <dbReference type="Rhea" id="RHEA:47864"/>
        <dbReference type="ChEBI" id="CHEBI:15377"/>
        <dbReference type="ChEBI" id="CHEBI:15378"/>
        <dbReference type="ChEBI" id="CHEBI:25646"/>
        <dbReference type="ChEBI" id="CHEBI:76978"/>
        <dbReference type="ChEBI" id="CHEBI:88066"/>
    </reaction>
    <physiologicalReaction direction="left-to-right" evidence="23">
        <dbReference type="Rhea" id="RHEA:47865"/>
    </physiologicalReaction>
</comment>
<keyword evidence="33" id="KW-1185">Reference proteome</keyword>
<dbReference type="OrthoDB" id="19653at2759"/>
<evidence type="ECO:0000256" key="17">
    <source>
        <dbReference type="ARBA" id="ARBA00047863"/>
    </source>
</evidence>
<dbReference type="Proteomes" id="UP000515159">
    <property type="component" value="Chromosome 10"/>
</dbReference>
<comment type="catalytic activity">
    <reaction evidence="14">
        <text>12-hexadecanoyloxy-octadecanoate + H2O = 12-hydroxyoctadecanoate + hexadecanoate + H(+)</text>
        <dbReference type="Rhea" id="RHEA:52056"/>
        <dbReference type="ChEBI" id="CHEBI:7896"/>
        <dbReference type="ChEBI" id="CHEBI:15377"/>
        <dbReference type="ChEBI" id="CHEBI:15378"/>
        <dbReference type="ChEBI" id="CHEBI:83677"/>
        <dbReference type="ChEBI" id="CHEBI:84201"/>
    </reaction>
    <physiologicalReaction direction="left-to-right" evidence="14">
        <dbReference type="Rhea" id="RHEA:52057"/>
    </physiologicalReaction>
</comment>
<organism evidence="33 34">
    <name type="scientific">Geotrypetes seraphini</name>
    <name type="common">Gaboon caecilian</name>
    <name type="synonym">Caecilia seraphini</name>
    <dbReference type="NCBI Taxonomy" id="260995"/>
    <lineage>
        <taxon>Eukaryota</taxon>
        <taxon>Metazoa</taxon>
        <taxon>Chordata</taxon>
        <taxon>Craniata</taxon>
        <taxon>Vertebrata</taxon>
        <taxon>Euteleostomi</taxon>
        <taxon>Amphibia</taxon>
        <taxon>Gymnophiona</taxon>
        <taxon>Geotrypetes</taxon>
    </lineage>
</organism>
<evidence type="ECO:0000256" key="1">
    <source>
        <dbReference type="ARBA" id="ARBA00000923"/>
    </source>
</evidence>
<comment type="catalytic activity">
    <reaction evidence="28">
        <text>5-(9Z-hexadecenoyloxy)-octadecanoate + H2O = 5-hydroxy-octadecanoate + (9Z)-hexadecenoate + H(+)</text>
        <dbReference type="Rhea" id="RHEA:52092"/>
        <dbReference type="ChEBI" id="CHEBI:15377"/>
        <dbReference type="ChEBI" id="CHEBI:15378"/>
        <dbReference type="ChEBI" id="CHEBI:32372"/>
        <dbReference type="ChEBI" id="CHEBI:136369"/>
        <dbReference type="ChEBI" id="CHEBI:136370"/>
    </reaction>
    <physiologicalReaction direction="left-to-right" evidence="28">
        <dbReference type="Rhea" id="RHEA:52093"/>
    </physiologicalReaction>
</comment>
<comment type="catalytic activity">
    <reaction evidence="13">
        <text>a butanoate ester + H2O = an aliphatic alcohol + butanoate + H(+)</text>
        <dbReference type="Rhea" id="RHEA:47348"/>
        <dbReference type="ChEBI" id="CHEBI:2571"/>
        <dbReference type="ChEBI" id="CHEBI:15377"/>
        <dbReference type="ChEBI" id="CHEBI:15378"/>
        <dbReference type="ChEBI" id="CHEBI:17968"/>
        <dbReference type="ChEBI" id="CHEBI:50477"/>
    </reaction>
    <physiologicalReaction direction="left-to-right" evidence="13">
        <dbReference type="Rhea" id="RHEA:47349"/>
    </physiologicalReaction>
</comment>
<keyword evidence="11" id="KW-0325">Glycoprotein</keyword>
<comment type="catalytic activity">
    <reaction evidence="26">
        <text>12-(9Z-hexadecenoyloxy)-octadecanoate + H2O = 12-hydroxyoctadecanoate + (9Z)-hexadecenoate + H(+)</text>
        <dbReference type="Rhea" id="RHEA:52072"/>
        <dbReference type="ChEBI" id="CHEBI:15377"/>
        <dbReference type="ChEBI" id="CHEBI:15378"/>
        <dbReference type="ChEBI" id="CHEBI:32372"/>
        <dbReference type="ChEBI" id="CHEBI:84201"/>
        <dbReference type="ChEBI" id="CHEBI:136312"/>
    </reaction>
    <physiologicalReaction direction="left-to-right" evidence="26">
        <dbReference type="Rhea" id="RHEA:52073"/>
    </physiologicalReaction>
</comment>
<evidence type="ECO:0000256" key="28">
    <source>
        <dbReference type="ARBA" id="ARBA00052473"/>
    </source>
</evidence>
<proteinExistence type="inferred from homology"/>
<evidence type="ECO:0000256" key="26">
    <source>
        <dbReference type="ARBA" id="ARBA00049428"/>
    </source>
</evidence>
<comment type="subcellular location">
    <subcellularLocation>
        <location evidence="2">Secreted</location>
    </subcellularLocation>
</comment>
<accession>A0A6P8SDX7</accession>
<dbReference type="GeneID" id="117367925"/>
<dbReference type="Pfam" id="PF00135">
    <property type="entry name" value="COesterase"/>
    <property type="match status" value="1"/>
</dbReference>
<evidence type="ECO:0000256" key="13">
    <source>
        <dbReference type="ARBA" id="ARBA00033629"/>
    </source>
</evidence>
<comment type="catalytic activity">
    <reaction evidence="25">
        <text>13-(9Z-hexadecenoyloxy)-octadecanoate + H2O = 13-hydroxy-octadecanoate + (9Z)-hexadecenoate + H(+)</text>
        <dbReference type="Rhea" id="RHEA:52076"/>
        <dbReference type="ChEBI" id="CHEBI:15377"/>
        <dbReference type="ChEBI" id="CHEBI:15378"/>
        <dbReference type="ChEBI" id="CHEBI:32372"/>
        <dbReference type="ChEBI" id="CHEBI:136304"/>
        <dbReference type="ChEBI" id="CHEBI:136315"/>
    </reaction>
    <physiologicalReaction direction="left-to-right" evidence="25">
        <dbReference type="Rhea" id="RHEA:52077"/>
    </physiologicalReaction>
</comment>
<dbReference type="RefSeq" id="XP_033816930.1">
    <property type="nucleotide sequence ID" value="XM_033961039.1"/>
</dbReference>
<dbReference type="PANTHER" id="PTHR43903">
    <property type="entry name" value="NEUROLIGIN"/>
    <property type="match status" value="1"/>
</dbReference>
<evidence type="ECO:0000256" key="19">
    <source>
        <dbReference type="ARBA" id="ARBA00048680"/>
    </source>
</evidence>
<evidence type="ECO:0000313" key="34">
    <source>
        <dbReference type="RefSeq" id="XP_033816930.1"/>
    </source>
</evidence>
<evidence type="ECO:0000256" key="16">
    <source>
        <dbReference type="ARBA" id="ARBA00047653"/>
    </source>
</evidence>
<dbReference type="GO" id="GO:0005576">
    <property type="term" value="C:extracellular region"/>
    <property type="evidence" value="ECO:0007669"/>
    <property type="project" value="UniProtKB-SubCell"/>
</dbReference>
<dbReference type="Gene3D" id="3.40.50.1820">
    <property type="entry name" value="alpha/beta hydrolase"/>
    <property type="match status" value="1"/>
</dbReference>
<dbReference type="AlphaFoldDB" id="A0A6P8SDX7"/>
<keyword evidence="5" id="KW-0964">Secreted</keyword>
<comment type="catalytic activity">
    <reaction evidence="1">
        <text>9-(9Z-hexadecenoyloxy)-octadecanoate + H2O = (9Z)-hexadecenoate + 9-hydroxy-octadecanoate + H(+)</text>
        <dbReference type="Rhea" id="RHEA:52068"/>
        <dbReference type="ChEBI" id="CHEBI:15377"/>
        <dbReference type="ChEBI" id="CHEBI:15378"/>
        <dbReference type="ChEBI" id="CHEBI:32372"/>
        <dbReference type="ChEBI" id="CHEBI:136286"/>
        <dbReference type="ChEBI" id="CHEBI:136309"/>
    </reaction>
    <physiologicalReaction direction="left-to-right" evidence="1">
        <dbReference type="Rhea" id="RHEA:52069"/>
    </physiologicalReaction>
</comment>
<comment type="catalytic activity">
    <reaction evidence="17">
        <text>9-hexadecanoyloxy-octadecanoate + H2O = 9-hydroxy-octadecanoate + hexadecanoate + H(+)</text>
        <dbReference type="Rhea" id="RHEA:52052"/>
        <dbReference type="ChEBI" id="CHEBI:7896"/>
        <dbReference type="ChEBI" id="CHEBI:15377"/>
        <dbReference type="ChEBI" id="CHEBI:15378"/>
        <dbReference type="ChEBI" id="CHEBI:83670"/>
        <dbReference type="ChEBI" id="CHEBI:136286"/>
    </reaction>
    <physiologicalReaction direction="left-to-right" evidence="17">
        <dbReference type="Rhea" id="RHEA:52053"/>
    </physiologicalReaction>
</comment>
<comment type="catalytic activity">
    <reaction evidence="29">
        <text>a sterol ester + H2O = a sterol + a fatty acid + H(+)</text>
        <dbReference type="Rhea" id="RHEA:10100"/>
        <dbReference type="ChEBI" id="CHEBI:15377"/>
        <dbReference type="ChEBI" id="CHEBI:15378"/>
        <dbReference type="ChEBI" id="CHEBI:15889"/>
        <dbReference type="ChEBI" id="CHEBI:28868"/>
        <dbReference type="ChEBI" id="CHEBI:35915"/>
        <dbReference type="EC" id="3.1.1.13"/>
    </reaction>
    <physiologicalReaction direction="left-to-right" evidence="29">
        <dbReference type="Rhea" id="RHEA:10101"/>
    </physiologicalReaction>
</comment>
<comment type="catalytic activity">
    <reaction evidence="19">
        <text>12-octadecanoyloxy-octadecanoate + H2O = 12-hydroxyoctadecanoate + octadecanoate + H(+)</text>
        <dbReference type="Rhea" id="RHEA:52080"/>
        <dbReference type="ChEBI" id="CHEBI:15377"/>
        <dbReference type="ChEBI" id="CHEBI:15378"/>
        <dbReference type="ChEBI" id="CHEBI:25629"/>
        <dbReference type="ChEBI" id="CHEBI:84201"/>
        <dbReference type="ChEBI" id="CHEBI:136330"/>
    </reaction>
    <physiologicalReaction direction="left-to-right" evidence="19">
        <dbReference type="Rhea" id="RHEA:52081"/>
    </physiologicalReaction>
</comment>
<evidence type="ECO:0000256" key="31">
    <source>
        <dbReference type="RuleBase" id="RU361235"/>
    </source>
</evidence>
<keyword evidence="10" id="KW-1015">Disulfide bond</keyword>
<gene>
    <name evidence="34" type="primary">CEL</name>
</gene>
<evidence type="ECO:0000256" key="25">
    <source>
        <dbReference type="ARBA" id="ARBA00049322"/>
    </source>
</evidence>
<evidence type="ECO:0000256" key="5">
    <source>
        <dbReference type="ARBA" id="ARBA00022525"/>
    </source>
</evidence>
<dbReference type="GO" id="GO:0004806">
    <property type="term" value="F:triacylglycerol lipase activity"/>
    <property type="evidence" value="ECO:0007669"/>
    <property type="project" value="UniProtKB-EC"/>
</dbReference>
<evidence type="ECO:0000256" key="4">
    <source>
        <dbReference type="ARBA" id="ARBA00022487"/>
    </source>
</evidence>
<dbReference type="InterPro" id="IPR051093">
    <property type="entry name" value="Neuroligin/BSAL"/>
</dbReference>
<keyword evidence="7 31" id="KW-0378">Hydrolase</keyword>
<dbReference type="InterPro" id="IPR002018">
    <property type="entry name" value="CarbesteraseB"/>
</dbReference>
<keyword evidence="4" id="KW-0719">Serine esterase</keyword>
<comment type="catalytic activity">
    <reaction evidence="15">
        <text>13-octadecanoyloxy-octadecanoate + H2O = 13-hydroxy-octadecanoate + octadecanoate + H(+)</text>
        <dbReference type="Rhea" id="RHEA:52084"/>
        <dbReference type="ChEBI" id="CHEBI:15377"/>
        <dbReference type="ChEBI" id="CHEBI:15378"/>
        <dbReference type="ChEBI" id="CHEBI:25629"/>
        <dbReference type="ChEBI" id="CHEBI:136304"/>
        <dbReference type="ChEBI" id="CHEBI:136335"/>
    </reaction>
    <physiologicalReaction direction="left-to-right" evidence="15">
        <dbReference type="Rhea" id="RHEA:52085"/>
    </physiologicalReaction>
</comment>
<feature type="signal peptide" evidence="31">
    <location>
        <begin position="1"/>
        <end position="20"/>
    </location>
</feature>
<dbReference type="CDD" id="cd00312">
    <property type="entry name" value="Esterase_lipase"/>
    <property type="match status" value="1"/>
</dbReference>
<comment type="catalytic activity">
    <reaction evidence="16">
        <text>cholesteryl (9Z-octadecenoate) + H2O = cholesterol + (9Z)-octadecenoate + H(+)</text>
        <dbReference type="Rhea" id="RHEA:33875"/>
        <dbReference type="ChEBI" id="CHEBI:15377"/>
        <dbReference type="ChEBI" id="CHEBI:15378"/>
        <dbReference type="ChEBI" id="CHEBI:16113"/>
        <dbReference type="ChEBI" id="CHEBI:30823"/>
        <dbReference type="ChEBI" id="CHEBI:46898"/>
    </reaction>
    <physiologicalReaction direction="left-to-right" evidence="16">
        <dbReference type="Rhea" id="RHEA:33876"/>
    </physiologicalReaction>
</comment>
<keyword evidence="6 31" id="KW-0732">Signal</keyword>
<comment type="catalytic activity">
    <reaction evidence="27">
        <text>an acetyl ester + H2O = an aliphatic alcohol + acetate + H(+)</text>
        <dbReference type="Rhea" id="RHEA:12957"/>
        <dbReference type="ChEBI" id="CHEBI:2571"/>
        <dbReference type="ChEBI" id="CHEBI:15377"/>
        <dbReference type="ChEBI" id="CHEBI:15378"/>
        <dbReference type="ChEBI" id="CHEBI:30089"/>
        <dbReference type="ChEBI" id="CHEBI:47622"/>
        <dbReference type="EC" id="3.1.1.6"/>
    </reaction>
    <physiologicalReaction direction="left-to-right" evidence="27">
        <dbReference type="Rhea" id="RHEA:12958"/>
    </physiologicalReaction>
</comment>
<dbReference type="FunCoup" id="A0A6P8SDX7">
    <property type="interactions" value="10"/>
</dbReference>
<comment type="similarity">
    <text evidence="3 31">Belongs to the type-B carboxylesterase/lipase family.</text>
</comment>
<keyword evidence="8" id="KW-0442">Lipid degradation</keyword>
<feature type="domain" description="Carboxylesterase type B" evidence="32">
    <location>
        <begin position="26"/>
        <end position="543"/>
    </location>
</feature>
<evidence type="ECO:0000256" key="11">
    <source>
        <dbReference type="ARBA" id="ARBA00023180"/>
    </source>
</evidence>
<evidence type="ECO:0000256" key="2">
    <source>
        <dbReference type="ARBA" id="ARBA00004613"/>
    </source>
</evidence>
<evidence type="ECO:0000256" key="7">
    <source>
        <dbReference type="ARBA" id="ARBA00022801"/>
    </source>
</evidence>
<evidence type="ECO:0000256" key="20">
    <source>
        <dbReference type="ARBA" id="ARBA00048701"/>
    </source>
</evidence>
<evidence type="ECO:0000256" key="3">
    <source>
        <dbReference type="ARBA" id="ARBA00005964"/>
    </source>
</evidence>
<evidence type="ECO:0000256" key="9">
    <source>
        <dbReference type="ARBA" id="ARBA00023098"/>
    </source>
</evidence>
<evidence type="ECO:0000256" key="6">
    <source>
        <dbReference type="ARBA" id="ARBA00022729"/>
    </source>
</evidence>
<dbReference type="PROSITE" id="PS00122">
    <property type="entry name" value="CARBOXYLESTERASE_B_1"/>
    <property type="match status" value="1"/>
</dbReference>
<evidence type="ECO:0000256" key="24">
    <source>
        <dbReference type="ARBA" id="ARBA00049296"/>
    </source>
</evidence>